<evidence type="ECO:0000256" key="5">
    <source>
        <dbReference type="ARBA" id="ARBA00023136"/>
    </source>
</evidence>
<feature type="compositionally biased region" description="Low complexity" evidence="7">
    <location>
        <begin position="89"/>
        <end position="103"/>
    </location>
</feature>
<feature type="compositionally biased region" description="Polar residues" evidence="7">
    <location>
        <begin position="329"/>
        <end position="348"/>
    </location>
</feature>
<accession>A0AAN7WK27</accession>
<reference evidence="12" key="1">
    <citation type="submission" date="2023-07" db="EMBL/GenBank/DDBJ databases">
        <title>A draft genome of Kazachstania heterogenica Y-27499.</title>
        <authorList>
            <person name="Donic C."/>
            <person name="Kralova J.S."/>
            <person name="Fidel L."/>
            <person name="Ben-Dor S."/>
            <person name="Jung S."/>
        </authorList>
    </citation>
    <scope>NUCLEOTIDE SEQUENCE [LARGE SCALE GENOMIC DNA]</scope>
    <source>
        <strain evidence="12">Y27499</strain>
    </source>
</reference>
<dbReference type="InterPro" id="IPR018996">
    <property type="entry name" value="Man1/Src1-like_C"/>
</dbReference>
<gene>
    <name evidence="11" type="ORF">RI543_000021</name>
</gene>
<feature type="compositionally biased region" description="Basic residues" evidence="7">
    <location>
        <begin position="68"/>
        <end position="80"/>
    </location>
</feature>
<keyword evidence="4 8" id="KW-1133">Transmembrane helix</keyword>
<dbReference type="GO" id="GO:0003682">
    <property type="term" value="F:chromatin binding"/>
    <property type="evidence" value="ECO:0007669"/>
    <property type="project" value="InterPro"/>
</dbReference>
<dbReference type="InterPro" id="IPR041885">
    <property type="entry name" value="MAN1_winged_helix_dom"/>
</dbReference>
<dbReference type="PANTHER" id="PTHR47808:SF2">
    <property type="entry name" value="LEM DOMAIN-CONTAINING PROTEIN 2"/>
    <property type="match status" value="1"/>
</dbReference>
<dbReference type="CDD" id="cd12935">
    <property type="entry name" value="LEM_like"/>
    <property type="match status" value="1"/>
</dbReference>
<evidence type="ECO:0000256" key="3">
    <source>
        <dbReference type="ARBA" id="ARBA00022692"/>
    </source>
</evidence>
<keyword evidence="2" id="KW-0597">Phosphoprotein</keyword>
<dbReference type="PANTHER" id="PTHR47808">
    <property type="entry name" value="INNER NUCLEAR MEMBRANE PROTEIN HEH2-RELATED"/>
    <property type="match status" value="1"/>
</dbReference>
<feature type="transmembrane region" description="Helical" evidence="8">
    <location>
        <begin position="368"/>
        <end position="388"/>
    </location>
</feature>
<dbReference type="AlphaFoldDB" id="A0AAN7WK27"/>
<protein>
    <recommendedName>
        <fullName evidence="13">Inner nuclear membrane protein SRC1</fullName>
    </recommendedName>
</protein>
<evidence type="ECO:0000259" key="9">
    <source>
        <dbReference type="Pfam" id="PF09402"/>
    </source>
</evidence>
<dbReference type="Proteomes" id="UP001306508">
    <property type="component" value="Unassembled WGS sequence"/>
</dbReference>
<dbReference type="InterPro" id="IPR025856">
    <property type="entry name" value="HeH/LEM_domain"/>
</dbReference>
<evidence type="ECO:0008006" key="13">
    <source>
        <dbReference type="Google" id="ProtNLM"/>
    </source>
</evidence>
<feature type="region of interest" description="Disordered" evidence="7">
    <location>
        <begin position="63"/>
        <end position="122"/>
    </location>
</feature>
<dbReference type="GO" id="GO:0005637">
    <property type="term" value="C:nuclear inner membrane"/>
    <property type="evidence" value="ECO:0007669"/>
    <property type="project" value="UniProtKB-SubCell"/>
</dbReference>
<dbReference type="Pfam" id="PF12949">
    <property type="entry name" value="HeH"/>
    <property type="match status" value="1"/>
</dbReference>
<comment type="caution">
    <text evidence="11">The sequence shown here is derived from an EMBL/GenBank/DDBJ whole genome shotgun (WGS) entry which is preliminary data.</text>
</comment>
<feature type="transmembrane region" description="Helical" evidence="8">
    <location>
        <begin position="600"/>
        <end position="619"/>
    </location>
</feature>
<evidence type="ECO:0000256" key="6">
    <source>
        <dbReference type="ARBA" id="ARBA00023242"/>
    </source>
</evidence>
<keyword evidence="5 8" id="KW-0472">Membrane</keyword>
<evidence type="ECO:0000313" key="12">
    <source>
        <dbReference type="Proteomes" id="UP001306508"/>
    </source>
</evidence>
<feature type="region of interest" description="Disordered" evidence="7">
    <location>
        <begin position="138"/>
        <end position="166"/>
    </location>
</feature>
<evidence type="ECO:0000259" key="10">
    <source>
        <dbReference type="Pfam" id="PF12949"/>
    </source>
</evidence>
<comment type="subcellular location">
    <subcellularLocation>
        <location evidence="1">Nucleus inner membrane</location>
    </subcellularLocation>
</comment>
<organism evidence="11 12">
    <name type="scientific">Arxiozyma heterogenica</name>
    <dbReference type="NCBI Taxonomy" id="278026"/>
    <lineage>
        <taxon>Eukaryota</taxon>
        <taxon>Fungi</taxon>
        <taxon>Dikarya</taxon>
        <taxon>Ascomycota</taxon>
        <taxon>Saccharomycotina</taxon>
        <taxon>Saccharomycetes</taxon>
        <taxon>Saccharomycetales</taxon>
        <taxon>Saccharomycetaceae</taxon>
        <taxon>Arxiozyma</taxon>
    </lineage>
</organism>
<evidence type="ECO:0000256" key="4">
    <source>
        <dbReference type="ARBA" id="ARBA00022989"/>
    </source>
</evidence>
<feature type="compositionally biased region" description="Basic and acidic residues" evidence="7">
    <location>
        <begin position="111"/>
        <end position="122"/>
    </location>
</feature>
<dbReference type="InterPro" id="IPR044780">
    <property type="entry name" value="Heh2/Src1"/>
</dbReference>
<evidence type="ECO:0000256" key="8">
    <source>
        <dbReference type="SAM" id="Phobius"/>
    </source>
</evidence>
<evidence type="ECO:0000256" key="1">
    <source>
        <dbReference type="ARBA" id="ARBA00004540"/>
    </source>
</evidence>
<dbReference type="GO" id="GO:0071763">
    <property type="term" value="P:nuclear membrane organization"/>
    <property type="evidence" value="ECO:0007669"/>
    <property type="project" value="TreeGrafter"/>
</dbReference>
<proteinExistence type="predicted"/>
<feature type="domain" description="HeH/LEM" evidence="10">
    <location>
        <begin position="12"/>
        <end position="45"/>
    </location>
</feature>
<feature type="domain" description="Man1/Src1-like C-terminal" evidence="9">
    <location>
        <begin position="376"/>
        <end position="707"/>
    </location>
</feature>
<evidence type="ECO:0000256" key="7">
    <source>
        <dbReference type="SAM" id="MobiDB-lite"/>
    </source>
</evidence>
<evidence type="ECO:0000313" key="11">
    <source>
        <dbReference type="EMBL" id="KAK5782468.1"/>
    </source>
</evidence>
<keyword evidence="6" id="KW-0539">Nucleus</keyword>
<dbReference type="GO" id="GO:0034399">
    <property type="term" value="C:nuclear periphery"/>
    <property type="evidence" value="ECO:0007669"/>
    <property type="project" value="TreeGrafter"/>
</dbReference>
<sequence length="714" mass="82670">MDPSFLEPGFDPKNLTVAQLRGILIDNNVHLPSKVKKSRLIGLFNSEIVPKLDELRDKYKDVKPSSKGIKKVTKAKKTKKHFLEEQNLKDSTSTESSDNNNDNNKNKRKREHLEDEKDDNHIIEADIKHTVLTDKDKIKDNNEAKTNSGKRKKKKLKTEQNESTQIQSSIIPETIVEAIQQNDDDNFPFIESSNEMDKNISEIKTVEKQTTSPNLSKLKVSPEFAILLRNATEDKNLINEVKIESTPNSSTPLYQDDTTYNSLKNNEKTPIPEKINQIYEVVDVQNKDSTKASSREDIDIITDSEDASITIDTDTKIEKRDQKNERELSISTSESVNENGGQKYTLLDKNNTKCTSPRKLDFQKIKHSLFNIIMFIFITSAVLFILWYREQRIRIGYCGAELPPQPIVPAALQKYIAARFNIDLNVIDDWLYTFNPKCLPCPDEAICFPKLKLTCKSQYRKIVPLLSLYNLVPLSPYCIPDVRKIQFLDSMFNKFVNLLRRRNASFNCGKGINQKRNSIPYSHLHDIFGQNVDQAWTQDEVEELWNSLSKKLDGIPEIEFFNIESNDSETIDVYIRSISQEYSSLWCKYGNQITEFLKTYKLILVGFILILSVVILINSERRKRMAYKKKIEQYVNVTIEKLRTQTGNHKDGDFLHMLQIRDIVLVDVVDLNERKKIWKDMVKVLRDNEEIVTVFAEINGEILECWSYKEKEEN</sequence>
<dbReference type="GO" id="GO:0005783">
    <property type="term" value="C:endoplasmic reticulum"/>
    <property type="evidence" value="ECO:0007669"/>
    <property type="project" value="TreeGrafter"/>
</dbReference>
<evidence type="ECO:0000256" key="2">
    <source>
        <dbReference type="ARBA" id="ARBA00022553"/>
    </source>
</evidence>
<keyword evidence="12" id="KW-1185">Reference proteome</keyword>
<dbReference type="Gene3D" id="1.10.10.1180">
    <property type="entry name" value="MAN1, winged-helix domain"/>
    <property type="match status" value="1"/>
</dbReference>
<dbReference type="Pfam" id="PF09402">
    <property type="entry name" value="MSC"/>
    <property type="match status" value="1"/>
</dbReference>
<keyword evidence="3 8" id="KW-0812">Transmembrane</keyword>
<feature type="region of interest" description="Disordered" evidence="7">
    <location>
        <begin position="320"/>
        <end position="348"/>
    </location>
</feature>
<dbReference type="EMBL" id="JAWIZZ010000002">
    <property type="protein sequence ID" value="KAK5782468.1"/>
    <property type="molecule type" value="Genomic_DNA"/>
</dbReference>
<name>A0AAN7WK27_9SACH</name>